<dbReference type="InterPro" id="IPR001650">
    <property type="entry name" value="Helicase_C-like"/>
</dbReference>
<feature type="domain" description="Helicase C-terminal" evidence="4">
    <location>
        <begin position="975"/>
        <end position="1139"/>
    </location>
</feature>
<evidence type="ECO:0000313" key="5">
    <source>
        <dbReference type="EMBL" id="MCX7469237.1"/>
    </source>
</evidence>
<keyword evidence="1" id="KW-0547">Nucleotide-binding</keyword>
<dbReference type="Pfam" id="PF00271">
    <property type="entry name" value="Helicase_C"/>
    <property type="match status" value="1"/>
</dbReference>
<keyword evidence="5" id="KW-0378">Hydrolase</keyword>
<dbReference type="Proteomes" id="UP001071478">
    <property type="component" value="Unassembled WGS sequence"/>
</dbReference>
<keyword evidence="2" id="KW-0067">ATP-binding</keyword>
<name>A0A9Q4GLH9_9CORY</name>
<accession>A0A9Q4GLH9</accession>
<dbReference type="Pfam" id="PF09369">
    <property type="entry name" value="MZB"/>
    <property type="match status" value="1"/>
</dbReference>
<evidence type="ECO:0000256" key="2">
    <source>
        <dbReference type="ARBA" id="ARBA00022840"/>
    </source>
</evidence>
<reference evidence="5" key="1">
    <citation type="submission" date="2022-11" db="EMBL/GenBank/DDBJ databases">
        <title>Corynebacterium sp. isolated from Penguins.</title>
        <authorList>
            <person name="Sedlar K."/>
            <person name="Svec P."/>
        </authorList>
    </citation>
    <scope>NUCLEOTIDE SEQUENCE</scope>
    <source>
        <strain evidence="5">P7374</strain>
    </source>
</reference>
<dbReference type="SUPFAM" id="SSF52540">
    <property type="entry name" value="P-loop containing nucleoside triphosphate hydrolases"/>
    <property type="match status" value="2"/>
</dbReference>
<gene>
    <name evidence="5" type="ORF">OS129_10175</name>
</gene>
<dbReference type="Gene3D" id="3.40.50.300">
    <property type="entry name" value="P-loop containing nucleotide triphosphate hydrolases"/>
    <property type="match status" value="2"/>
</dbReference>
<dbReference type="PROSITE" id="PS51192">
    <property type="entry name" value="HELICASE_ATP_BIND_1"/>
    <property type="match status" value="1"/>
</dbReference>
<dbReference type="PANTHER" id="PTHR47957:SF3">
    <property type="entry name" value="ATP-DEPENDENT HELICASE HRQ1"/>
    <property type="match status" value="1"/>
</dbReference>
<dbReference type="InterPro" id="IPR014001">
    <property type="entry name" value="Helicase_ATP-bd"/>
</dbReference>
<dbReference type="GO" id="GO:0006289">
    <property type="term" value="P:nucleotide-excision repair"/>
    <property type="evidence" value="ECO:0007669"/>
    <property type="project" value="TreeGrafter"/>
</dbReference>
<dbReference type="GO" id="GO:0043138">
    <property type="term" value="F:3'-5' DNA helicase activity"/>
    <property type="evidence" value="ECO:0007669"/>
    <property type="project" value="TreeGrafter"/>
</dbReference>
<dbReference type="RefSeq" id="WP_248166942.1">
    <property type="nucleotide sequence ID" value="NZ_JALNJA010000001.1"/>
</dbReference>
<evidence type="ECO:0000256" key="1">
    <source>
        <dbReference type="ARBA" id="ARBA00022741"/>
    </source>
</evidence>
<proteinExistence type="predicted"/>
<dbReference type="PROSITE" id="PS51194">
    <property type="entry name" value="HELICASE_CTER"/>
    <property type="match status" value="1"/>
</dbReference>
<dbReference type="SMART" id="SM00490">
    <property type="entry name" value="HELICc"/>
    <property type="match status" value="1"/>
</dbReference>
<keyword evidence="5" id="KW-0347">Helicase</keyword>
<dbReference type="GO" id="GO:0036297">
    <property type="term" value="P:interstrand cross-link repair"/>
    <property type="evidence" value="ECO:0007669"/>
    <property type="project" value="TreeGrafter"/>
</dbReference>
<organism evidence="5 6">
    <name type="scientific">Corynebacterium pygosceleis</name>
    <dbReference type="NCBI Taxonomy" id="2800406"/>
    <lineage>
        <taxon>Bacteria</taxon>
        <taxon>Bacillati</taxon>
        <taxon>Actinomycetota</taxon>
        <taxon>Actinomycetes</taxon>
        <taxon>Mycobacteriales</taxon>
        <taxon>Corynebacteriaceae</taxon>
        <taxon>Corynebacterium</taxon>
    </lineage>
</organism>
<dbReference type="GO" id="GO:0005524">
    <property type="term" value="F:ATP binding"/>
    <property type="evidence" value="ECO:0007669"/>
    <property type="project" value="UniProtKB-KW"/>
</dbReference>
<dbReference type="GO" id="GO:0003676">
    <property type="term" value="F:nucleic acid binding"/>
    <property type="evidence" value="ECO:0007669"/>
    <property type="project" value="InterPro"/>
</dbReference>
<comment type="caution">
    <text evidence="5">The sequence shown here is derived from an EMBL/GenBank/DDBJ whole genome shotgun (WGS) entry which is preliminary data.</text>
</comment>
<protein>
    <submittedName>
        <fullName evidence="5">DEAD/DEAH box helicase</fullName>
    </submittedName>
</protein>
<sequence length="2109" mass="231423">MSTLLPTHAVTGIIEGLSEYLTTTLGLSEPRAKAAFDEFLADSGSTMFRGPYVRTRMPFRASTNTDSRSLDWLPPHFTPYAHQRAAFEKLRTLDPATGGDTDPSPTLVVTGTGSGKTEAFLYPVIDHAIRERRRGVTGIKALILYPMNALAGDQANRLAKLLTGDPRLAELTAGIYTGEHRSDHGEVTEDGLISERSEMQRNPPDILLTNYKMLDQLLLRPGDHPMWAASCTSLRYVVLDEFHTYDGAQGTDVAILLRRLGMKLKELAGIDDPRPLGPVCPVATSATMGSKDDPGPVLDFAERVFGVPFTPDSIVRESRVPLGDFATVPAEDYTTPVSWWRHEREIRELVDTLDRHEASGTIQDALHPAFARFFSSLDPENPVPGDINSEALAWVPRNRFLLRLLDLTSTPCTINQLTSEFFNLVEDPDPAARAFIVHLVAELSLIRATLAADRRLGTRIPGVDVHLWVRELSRIDRLAMSAPEFRWSDDSDADHGLADERHWLPAIFCRACYRSGWMTELEPGSTMPTFNAGSIRGASVSDEKRARTRPLIYAGEEADAADSRHGVQRGPDAAGQLFWLDTRHAQFLRFGDVDPTQDVYRGDIDEGSMFPVLTYLDADADERALDQVCPACDTRDSIRYIGSAVATLLSVSVSNLFGLPGLDDAEKKTLIFTDSVQDAAHRAGFVEARSHAFSLRTGIASALGTEPVSLAALQNRILARADTAADRFQLLPPDLARDSDLQGFWDPKTRLSDRLRPIVPLRIGFDVALEFGRRSELGRTLMVTGVATAEVEAPDLLRSARRALDSVQMLDLDGHDGGLTDDALLAWARGIVERIRSRGGIEHPWLLDYRYNDGAEFYLTRGRGVTSALPPFAPGTGPVFPRVGGPIQQKKWNGGTDPVAGAHGWYARWTARQLGMAREQAARLCVAHLDSLVTDGTLISAPTRSDARTYSLPTERIMIRRSADGRALRCTVCHTLVPVGPTTERQLAGARCLTPDCSGVLEAEEIAPNYYRRLYTSGERRSIIAREHTSLIPSEKRQAIEEEFRGSGGDPRPDAVNVLVATPTLEMGIDIGDLSTVMLSSMPVSVASYLQRVGRAGRLTGNSLAVAVVRGRGQHLPKIHEPLSVIDGDVVPPAVYLSAVEILRRQLLAAVLDALAGGSALVGMSRSRDVFRQDDGLYAKLLDAGVPFITEVRDQFIESLGSGNIDEHVTRELIDWDLPGAVAAASQRWEKELEEIGRQLRDVQGSLHELGMAAEAAGATDQDRSDYALAVSAEKLLRAQQKQLTGDTWVAALERFGLLPNYTLLDDSVELRVSGFLRHTDSAAEIERQEHSYSRGLSSALTELAPGSTFYAEGMKILIDAVDLGANGDRIQRWRLCPSCSHVEVLTPEQDFDSCPACGDDHFAAVEQEIPVVPMHKVSAQIRPERSLIDGSQEERQRAMFTTALAVRLPDRSAMSTWYLEKSGFGVTNLREVELRWLNLGSGSGPERYLAGDARSFPLFTLCRYCGQIDRTAGGNDRRDHRGWCQNAKKLEQDNVEVALGRVLHTQGVLLHLPSSVQRFGPMGAPSLVAAIKFGFKAVLGGSPEHLDVTEVVVPAPGERSPETRTALLLHDLVPGGTGYLSEFSRPEKVWQLLETAYRALKSCPCADEQRLSCPQCLLPFTRAHQETVVSRQVAESALLQLVVGDEDVDDLPAFDPAAVTQQRPQKAQEETPLEIRTRDLIVRKLEELGATIDRQPVGNHVHIHARIPGQAMSWSLKPQQLIAGGTTRPDFVLESTAGENAPRFAIYCDSVEYHASPQHNRLVDDARKREQLRLEGYIPWAITWRDLGIAESGTTTTPWWYHQKVAAGVARKFGIAQVTLDSLQRDPVTLLLDIILQPELKVWQHAAAALPMILGPRMTRITSSTLLFSDGPLSLMLKLGSGGPAAMAEADARLELDASDHTMADLGLEAYKTHWYHWLEWSNLLSLRRKVADITATDFAGVDGVEEKLSAQVPPAVDDAEVHGPPAEWLVLIDEAISDTEESVLRAIAESVPLPALPEQGEEVEGCPLDLVWRGQRVAFTVDAGESVLDTLRKAGWTVFTTGDTGEVPDDLVAELIAHLTDSERGAH</sequence>
<dbReference type="PANTHER" id="PTHR47957">
    <property type="entry name" value="ATP-DEPENDENT HELICASE HRQ1"/>
    <property type="match status" value="1"/>
</dbReference>
<evidence type="ECO:0000259" key="4">
    <source>
        <dbReference type="PROSITE" id="PS51194"/>
    </source>
</evidence>
<dbReference type="InterPro" id="IPR018973">
    <property type="entry name" value="MZB"/>
</dbReference>
<evidence type="ECO:0000259" key="3">
    <source>
        <dbReference type="PROSITE" id="PS51192"/>
    </source>
</evidence>
<dbReference type="SMART" id="SM00487">
    <property type="entry name" value="DEXDc"/>
    <property type="match status" value="1"/>
</dbReference>
<dbReference type="Pfam" id="PF00270">
    <property type="entry name" value="DEAD"/>
    <property type="match status" value="1"/>
</dbReference>
<dbReference type="InterPro" id="IPR011545">
    <property type="entry name" value="DEAD/DEAH_box_helicase_dom"/>
</dbReference>
<dbReference type="InterPro" id="IPR027417">
    <property type="entry name" value="P-loop_NTPase"/>
</dbReference>
<evidence type="ECO:0000313" key="6">
    <source>
        <dbReference type="Proteomes" id="UP001071478"/>
    </source>
</evidence>
<dbReference type="EMBL" id="JAPMKU010000005">
    <property type="protein sequence ID" value="MCX7469237.1"/>
    <property type="molecule type" value="Genomic_DNA"/>
</dbReference>
<feature type="domain" description="Helicase ATP-binding" evidence="3">
    <location>
        <begin position="97"/>
        <end position="306"/>
    </location>
</feature>